<organism evidence="2 3">
    <name type="scientific">Mediterraneibacter catenae</name>
    <dbReference type="NCBI Taxonomy" id="2594882"/>
    <lineage>
        <taxon>Bacteria</taxon>
        <taxon>Bacillati</taxon>
        <taxon>Bacillota</taxon>
        <taxon>Clostridia</taxon>
        <taxon>Lachnospirales</taxon>
        <taxon>Lachnospiraceae</taxon>
        <taxon>Mediterraneibacter</taxon>
    </lineage>
</organism>
<evidence type="ECO:0000259" key="1">
    <source>
        <dbReference type="Pfam" id="PF13333"/>
    </source>
</evidence>
<dbReference type="OrthoDB" id="9813957at2"/>
<keyword evidence="3" id="KW-1185">Reference proteome</keyword>
<sequence length="51" mass="5957">MDEFIQEVNDYMQWCCRDRIKTTLGGLSPLDYRRSIGGVCLKKCPHALFTF</sequence>
<dbReference type="RefSeq" id="WP_143449273.1">
    <property type="nucleotide sequence ID" value="NZ_VMSO01000013.1"/>
</dbReference>
<dbReference type="GO" id="GO:0015074">
    <property type="term" value="P:DNA integration"/>
    <property type="evidence" value="ECO:0007669"/>
    <property type="project" value="InterPro"/>
</dbReference>
<dbReference type="AlphaFoldDB" id="A0A5M9HWS9"/>
<proteinExistence type="predicted"/>
<dbReference type="InterPro" id="IPR001584">
    <property type="entry name" value="Integrase_cat-core"/>
</dbReference>
<evidence type="ECO:0000313" key="3">
    <source>
        <dbReference type="Proteomes" id="UP000322025"/>
    </source>
</evidence>
<protein>
    <submittedName>
        <fullName evidence="2">IS3 family transposase</fullName>
    </submittedName>
</protein>
<feature type="domain" description="Integrase catalytic" evidence="1">
    <location>
        <begin position="2"/>
        <end position="34"/>
    </location>
</feature>
<accession>A0A5M9HWS9</accession>
<reference evidence="2" key="1">
    <citation type="submission" date="2019-07" db="EMBL/GenBank/DDBJ databases">
        <authorList>
            <person name="Wongkuna S."/>
            <person name="Scaria J."/>
        </authorList>
    </citation>
    <scope>NUCLEOTIDE SEQUENCE [LARGE SCALE GENOMIC DNA]</scope>
    <source>
        <strain evidence="2">SW178</strain>
    </source>
</reference>
<dbReference type="Proteomes" id="UP000322025">
    <property type="component" value="Unassembled WGS sequence"/>
</dbReference>
<comment type="caution">
    <text evidence="2">The sequence shown here is derived from an EMBL/GenBank/DDBJ whole genome shotgun (WGS) entry which is preliminary data.</text>
</comment>
<dbReference type="Pfam" id="PF13333">
    <property type="entry name" value="rve_2"/>
    <property type="match status" value="1"/>
</dbReference>
<dbReference type="EMBL" id="VMSO01000013">
    <property type="protein sequence ID" value="KAA8501053.1"/>
    <property type="molecule type" value="Genomic_DNA"/>
</dbReference>
<name>A0A5M9HWS9_9FIRM</name>
<gene>
    <name evidence="2" type="ORF">FNY66_10540</name>
</gene>
<evidence type="ECO:0000313" key="2">
    <source>
        <dbReference type="EMBL" id="KAA8501053.1"/>
    </source>
</evidence>